<protein>
    <submittedName>
        <fullName evidence="2">Exopolyphosphatase</fullName>
    </submittedName>
</protein>
<dbReference type="PANTHER" id="PTHR30005">
    <property type="entry name" value="EXOPOLYPHOSPHATASE"/>
    <property type="match status" value="1"/>
</dbReference>
<dbReference type="AlphaFoldDB" id="A0A4S4NML7"/>
<name>A0A4S4NML7_9BACT</name>
<reference evidence="2 3" key="1">
    <citation type="submission" date="2019-04" db="EMBL/GenBank/DDBJ databases">
        <title>Lewinella litorea sp. nov., isolated from a marine sand.</title>
        <authorList>
            <person name="Yoon J.-H."/>
        </authorList>
    </citation>
    <scope>NUCLEOTIDE SEQUENCE [LARGE SCALE GENOMIC DNA]</scope>
    <source>
        <strain evidence="2 3">HSMS-39</strain>
    </source>
</reference>
<dbReference type="SUPFAM" id="SSF53067">
    <property type="entry name" value="Actin-like ATPase domain"/>
    <property type="match status" value="2"/>
</dbReference>
<gene>
    <name evidence="2" type="ORF">E4021_00260</name>
</gene>
<feature type="domain" description="Ppx/GppA phosphatase N-terminal" evidence="1">
    <location>
        <begin position="21"/>
        <end position="305"/>
    </location>
</feature>
<sequence>MKTSELRAVIDLGTNTFHILIASVDANNLIHEVYRERIFVKLASDGIETIGPAPFDRGITALRHFANVIKKYRVTEVTSIGTAALRTASNGEVFVRQAELETGLKIHLIQGDHEAQLITRGVLAALPPLDGRILIMDIGGGSTEYILASERGVHWRQSFPIGVAVLHRGFHHSDPITEAEIRDMHAFLDRVLAPLKEILQQYPTTHLVGAAGTFDVMAEVLKDAAAVAHPTSHTLDLKGMEELHFRIVASTTAERLDIPGIPPERVDLIVVAMLLIRYTVQLAGIDRITVSDYAMKEGMLLGIEDSGALA</sequence>
<dbReference type="InterPro" id="IPR050273">
    <property type="entry name" value="GppA/Ppx_hydrolase"/>
</dbReference>
<dbReference type="InterPro" id="IPR043129">
    <property type="entry name" value="ATPase_NBD"/>
</dbReference>
<dbReference type="OrthoDB" id="9814545at2"/>
<dbReference type="Proteomes" id="UP000308528">
    <property type="component" value="Unassembled WGS sequence"/>
</dbReference>
<evidence type="ECO:0000313" key="3">
    <source>
        <dbReference type="Proteomes" id="UP000308528"/>
    </source>
</evidence>
<organism evidence="2 3">
    <name type="scientific">Neolewinella litorea</name>
    <dbReference type="NCBI Taxonomy" id="2562452"/>
    <lineage>
        <taxon>Bacteria</taxon>
        <taxon>Pseudomonadati</taxon>
        <taxon>Bacteroidota</taxon>
        <taxon>Saprospiria</taxon>
        <taxon>Saprospirales</taxon>
        <taxon>Lewinellaceae</taxon>
        <taxon>Neolewinella</taxon>
    </lineage>
</organism>
<dbReference type="InterPro" id="IPR003695">
    <property type="entry name" value="Ppx_GppA_N"/>
</dbReference>
<dbReference type="GO" id="GO:0016462">
    <property type="term" value="F:pyrophosphatase activity"/>
    <property type="evidence" value="ECO:0007669"/>
    <property type="project" value="TreeGrafter"/>
</dbReference>
<dbReference type="PANTHER" id="PTHR30005:SF0">
    <property type="entry name" value="RETROGRADE REGULATION PROTEIN 2"/>
    <property type="match status" value="1"/>
</dbReference>
<dbReference type="CDD" id="cd24055">
    <property type="entry name" value="ASKHA_NBD_ChPPX-like"/>
    <property type="match status" value="1"/>
</dbReference>
<comment type="caution">
    <text evidence="2">The sequence shown here is derived from an EMBL/GenBank/DDBJ whole genome shotgun (WGS) entry which is preliminary data.</text>
</comment>
<accession>A0A4S4NML7</accession>
<dbReference type="Gene3D" id="3.30.420.40">
    <property type="match status" value="1"/>
</dbReference>
<evidence type="ECO:0000313" key="2">
    <source>
        <dbReference type="EMBL" id="THH41062.1"/>
    </source>
</evidence>
<dbReference type="Pfam" id="PF02541">
    <property type="entry name" value="Ppx-GppA"/>
    <property type="match status" value="1"/>
</dbReference>
<dbReference type="Gene3D" id="3.30.420.150">
    <property type="entry name" value="Exopolyphosphatase. Domain 2"/>
    <property type="match status" value="1"/>
</dbReference>
<dbReference type="RefSeq" id="WP_136455888.1">
    <property type="nucleotide sequence ID" value="NZ_SRSF01000001.1"/>
</dbReference>
<evidence type="ECO:0000259" key="1">
    <source>
        <dbReference type="Pfam" id="PF02541"/>
    </source>
</evidence>
<keyword evidence="3" id="KW-1185">Reference proteome</keyword>
<dbReference type="EMBL" id="SRSF01000001">
    <property type="protein sequence ID" value="THH41062.1"/>
    <property type="molecule type" value="Genomic_DNA"/>
</dbReference>
<proteinExistence type="predicted"/>